<dbReference type="InterPro" id="IPR004570">
    <property type="entry name" value="Phosphatidylglycerol_P_synth"/>
</dbReference>
<name>A0A7Y9I3N4_9ACTN</name>
<evidence type="ECO:0000256" key="6">
    <source>
        <dbReference type="ARBA" id="ARBA00022989"/>
    </source>
</evidence>
<dbReference type="InterPro" id="IPR043130">
    <property type="entry name" value="CDP-OH_PTrfase_TM_dom"/>
</dbReference>
<evidence type="ECO:0000256" key="11">
    <source>
        <dbReference type="NCBIfam" id="TIGR00560"/>
    </source>
</evidence>
<dbReference type="Gene3D" id="1.20.120.1760">
    <property type="match status" value="1"/>
</dbReference>
<dbReference type="RefSeq" id="WP_179748098.1">
    <property type="nucleotide sequence ID" value="NZ_JACCBU010000001.1"/>
</dbReference>
<dbReference type="UniPathway" id="UPA00085"/>
<dbReference type="AlphaFoldDB" id="A0A7Y9I3N4"/>
<keyword evidence="8 13" id="KW-0472">Membrane</keyword>
<dbReference type="EC" id="2.7.8.5" evidence="11"/>
<dbReference type="InterPro" id="IPR050324">
    <property type="entry name" value="CDP-alcohol_PTase-I"/>
</dbReference>
<dbReference type="PROSITE" id="PS00379">
    <property type="entry name" value="CDP_ALCOHOL_P_TRANSF"/>
    <property type="match status" value="1"/>
</dbReference>
<reference evidence="14 15" key="1">
    <citation type="submission" date="2020-07" db="EMBL/GenBank/DDBJ databases">
        <title>Sequencing the genomes of 1000 actinobacteria strains.</title>
        <authorList>
            <person name="Klenk H.-P."/>
        </authorList>
    </citation>
    <scope>NUCLEOTIDE SEQUENCE [LARGE SCALE GENOMIC DNA]</scope>
    <source>
        <strain evidence="14 15">DSM 22083</strain>
    </source>
</reference>
<dbReference type="NCBIfam" id="TIGR00560">
    <property type="entry name" value="pgsA"/>
    <property type="match status" value="1"/>
</dbReference>
<keyword evidence="6 13" id="KW-1133">Transmembrane helix</keyword>
<comment type="subcellular location">
    <subcellularLocation>
        <location evidence="1">Membrane</location>
        <topology evidence="1">Multi-pass membrane protein</topology>
    </subcellularLocation>
</comment>
<evidence type="ECO:0000256" key="5">
    <source>
        <dbReference type="ARBA" id="ARBA00022692"/>
    </source>
</evidence>
<protein>
    <recommendedName>
        <fullName evidence="11">CDP-diacylglycerol--glycerol-3-phosphate 3-phosphatidyltransferase</fullName>
        <ecNumber evidence="11">2.7.8.5</ecNumber>
    </recommendedName>
</protein>
<comment type="caution">
    <text evidence="14">The sequence shown here is derived from an EMBL/GenBank/DDBJ whole genome shotgun (WGS) entry which is preliminary data.</text>
</comment>
<evidence type="ECO:0000256" key="1">
    <source>
        <dbReference type="ARBA" id="ARBA00004141"/>
    </source>
</evidence>
<keyword evidence="5 13" id="KW-0812">Transmembrane</keyword>
<keyword evidence="9" id="KW-0594">Phospholipid biosynthesis</keyword>
<evidence type="ECO:0000313" key="14">
    <source>
        <dbReference type="EMBL" id="NYE69370.1"/>
    </source>
</evidence>
<dbReference type="InterPro" id="IPR048254">
    <property type="entry name" value="CDP_ALCOHOL_P_TRANSF_CS"/>
</dbReference>
<feature type="transmembrane region" description="Helical" evidence="13">
    <location>
        <begin position="20"/>
        <end position="38"/>
    </location>
</feature>
<keyword evidence="15" id="KW-1185">Reference proteome</keyword>
<evidence type="ECO:0000256" key="2">
    <source>
        <dbReference type="ARBA" id="ARBA00010441"/>
    </source>
</evidence>
<sequence length="194" mass="21397">MTSDPPVEPREASPWNVPNALTVFRIILVPVFAWMLLAHPDQPGWRIATTLVFALAIGTDWIDGYLARKYKIVTSFGKLADPIADKALTGMAFIGLSIIGELWWWVTIVILVREWGITIMRFVMLRYGVMAAGRGGKIKTVVQAAALIIALLPLPGWALPISWTVMGAALVLTVITGIDYVLEARRLRTGKWTG</sequence>
<evidence type="ECO:0000256" key="4">
    <source>
        <dbReference type="ARBA" id="ARBA00022679"/>
    </source>
</evidence>
<comment type="similarity">
    <text evidence="2 12">Belongs to the CDP-alcohol phosphatidyltransferase class-I family.</text>
</comment>
<feature type="transmembrane region" description="Helical" evidence="13">
    <location>
        <begin position="45"/>
        <end position="67"/>
    </location>
</feature>
<dbReference type="Proteomes" id="UP000569914">
    <property type="component" value="Unassembled WGS sequence"/>
</dbReference>
<keyword evidence="4 12" id="KW-0808">Transferase</keyword>
<dbReference type="PIRSF" id="PIRSF000847">
    <property type="entry name" value="Phos_ph_gly_syn"/>
    <property type="match status" value="1"/>
</dbReference>
<dbReference type="GO" id="GO:0016020">
    <property type="term" value="C:membrane"/>
    <property type="evidence" value="ECO:0007669"/>
    <property type="project" value="UniProtKB-SubCell"/>
</dbReference>
<evidence type="ECO:0000313" key="15">
    <source>
        <dbReference type="Proteomes" id="UP000569914"/>
    </source>
</evidence>
<dbReference type="GO" id="GO:0008444">
    <property type="term" value="F:CDP-diacylglycerol-glycerol-3-phosphate 3-phosphatidyltransferase activity"/>
    <property type="evidence" value="ECO:0007669"/>
    <property type="project" value="UniProtKB-UniRule"/>
</dbReference>
<evidence type="ECO:0000256" key="10">
    <source>
        <dbReference type="ARBA" id="ARBA00023264"/>
    </source>
</evidence>
<evidence type="ECO:0000256" key="9">
    <source>
        <dbReference type="ARBA" id="ARBA00023209"/>
    </source>
</evidence>
<feature type="transmembrane region" description="Helical" evidence="13">
    <location>
        <begin position="163"/>
        <end position="182"/>
    </location>
</feature>
<keyword evidence="10" id="KW-1208">Phospholipid metabolism</keyword>
<proteinExistence type="inferred from homology"/>
<evidence type="ECO:0000256" key="12">
    <source>
        <dbReference type="RuleBase" id="RU003750"/>
    </source>
</evidence>
<dbReference type="Pfam" id="PF01066">
    <property type="entry name" value="CDP-OH_P_transf"/>
    <property type="match status" value="1"/>
</dbReference>
<gene>
    <name evidence="14" type="ORF">BKA15_000699</name>
</gene>
<evidence type="ECO:0000256" key="13">
    <source>
        <dbReference type="SAM" id="Phobius"/>
    </source>
</evidence>
<feature type="transmembrane region" description="Helical" evidence="13">
    <location>
        <begin position="140"/>
        <end position="157"/>
    </location>
</feature>
<dbReference type="PANTHER" id="PTHR14269">
    <property type="entry name" value="CDP-DIACYLGLYCEROL--GLYCEROL-3-PHOSPHATE 3-PHOSPHATIDYLTRANSFERASE-RELATED"/>
    <property type="match status" value="1"/>
</dbReference>
<organism evidence="14 15">
    <name type="scientific">Microlunatus parietis</name>
    <dbReference type="NCBI Taxonomy" id="682979"/>
    <lineage>
        <taxon>Bacteria</taxon>
        <taxon>Bacillati</taxon>
        <taxon>Actinomycetota</taxon>
        <taxon>Actinomycetes</taxon>
        <taxon>Propionibacteriales</taxon>
        <taxon>Propionibacteriaceae</taxon>
        <taxon>Microlunatus</taxon>
    </lineage>
</organism>
<accession>A0A7Y9I3N4</accession>
<evidence type="ECO:0000256" key="7">
    <source>
        <dbReference type="ARBA" id="ARBA00023098"/>
    </source>
</evidence>
<keyword evidence="3" id="KW-0444">Lipid biosynthesis</keyword>
<dbReference type="InterPro" id="IPR000462">
    <property type="entry name" value="CDP-OH_P_trans"/>
</dbReference>
<evidence type="ECO:0000256" key="3">
    <source>
        <dbReference type="ARBA" id="ARBA00022516"/>
    </source>
</evidence>
<keyword evidence="7" id="KW-0443">Lipid metabolism</keyword>
<feature type="transmembrane region" description="Helical" evidence="13">
    <location>
        <begin position="87"/>
        <end position="112"/>
    </location>
</feature>
<dbReference type="EMBL" id="JACCBU010000001">
    <property type="protein sequence ID" value="NYE69370.1"/>
    <property type="molecule type" value="Genomic_DNA"/>
</dbReference>
<evidence type="ECO:0000256" key="8">
    <source>
        <dbReference type="ARBA" id="ARBA00023136"/>
    </source>
</evidence>
<dbReference type="PANTHER" id="PTHR14269:SF52">
    <property type="entry name" value="PHOSPHATIDYLGLYCEROPHOSPHATE SYNTHASE-RELATED"/>
    <property type="match status" value="1"/>
</dbReference>
<dbReference type="GO" id="GO:0046474">
    <property type="term" value="P:glycerophospholipid biosynthetic process"/>
    <property type="evidence" value="ECO:0007669"/>
    <property type="project" value="TreeGrafter"/>
</dbReference>